<dbReference type="CDD" id="cd18808">
    <property type="entry name" value="SF1_C_Upf1"/>
    <property type="match status" value="1"/>
</dbReference>
<comment type="caution">
    <text evidence="2">The sequence shown here is derived from an EMBL/GenBank/DDBJ whole genome shotgun (WGS) entry which is preliminary data.</text>
</comment>
<dbReference type="Gene3D" id="3.40.50.300">
    <property type="entry name" value="P-loop containing nucleotide triphosphate hydrolases"/>
    <property type="match status" value="1"/>
</dbReference>
<reference evidence="3" key="1">
    <citation type="journal article" date="2015" name="Nat. Genet.">
        <title>The genome and transcriptome of the zoonotic hookworm Ancylostoma ceylanicum identify infection-specific gene families.</title>
        <authorList>
            <person name="Schwarz E.M."/>
            <person name="Hu Y."/>
            <person name="Antoshechkin I."/>
            <person name="Miller M.M."/>
            <person name="Sternberg P.W."/>
            <person name="Aroian R.V."/>
        </authorList>
    </citation>
    <scope>NUCLEOTIDE SEQUENCE</scope>
    <source>
        <strain evidence="3">HY135</strain>
    </source>
</reference>
<dbReference type="AlphaFoldDB" id="A0A016SHT4"/>
<dbReference type="Proteomes" id="UP000024635">
    <property type="component" value="Unassembled WGS sequence"/>
</dbReference>
<organism evidence="2 3">
    <name type="scientific">Ancylostoma ceylanicum</name>
    <dbReference type="NCBI Taxonomy" id="53326"/>
    <lineage>
        <taxon>Eukaryota</taxon>
        <taxon>Metazoa</taxon>
        <taxon>Ecdysozoa</taxon>
        <taxon>Nematoda</taxon>
        <taxon>Chromadorea</taxon>
        <taxon>Rhabditida</taxon>
        <taxon>Rhabditina</taxon>
        <taxon>Rhabditomorpha</taxon>
        <taxon>Strongyloidea</taxon>
        <taxon>Ancylostomatidae</taxon>
        <taxon>Ancylostomatinae</taxon>
        <taxon>Ancylostoma</taxon>
    </lineage>
</organism>
<evidence type="ECO:0000259" key="1">
    <source>
        <dbReference type="Pfam" id="PF13087"/>
    </source>
</evidence>
<dbReference type="SUPFAM" id="SSF52540">
    <property type="entry name" value="P-loop containing nucleoside triphosphate hydrolases"/>
    <property type="match status" value="1"/>
</dbReference>
<protein>
    <recommendedName>
        <fullName evidence="1">DNA2/NAM7 helicase-like C-terminal domain-containing protein</fullName>
    </recommendedName>
</protein>
<name>A0A016SHT4_9BILA</name>
<evidence type="ECO:0000313" key="3">
    <source>
        <dbReference type="Proteomes" id="UP000024635"/>
    </source>
</evidence>
<dbReference type="InterPro" id="IPR027417">
    <property type="entry name" value="P-loop_NTPase"/>
</dbReference>
<dbReference type="InterPro" id="IPR045055">
    <property type="entry name" value="DNA2/NAM7-like"/>
</dbReference>
<gene>
    <name evidence="2" type="primary">Acey_s0222.g2636</name>
    <name evidence="2" type="ORF">Y032_0222g2636</name>
</gene>
<dbReference type="PANTHER" id="PTHR10887:SF495">
    <property type="entry name" value="HELICASE SENATAXIN ISOFORM X1-RELATED"/>
    <property type="match status" value="1"/>
</dbReference>
<sequence length="232" mass="25776">MKWRPRSGLTIATELIGRDIPADQICIISFYKEQFRRLAEPLRNLGIELSTVDTVQRREKDVVILLTTKTGFDPEGAEFLDDQRPMNVALTRPSHGQFVLGHVESLRQGPRLVVAVWCPACSLLLLLLETWGGGRGVRVQSGESPPGAETQSRRRRCEFPLPGFCCPCVCVCACASELSAPASERKTLTLCDDQPASCGAELKHGECLIPSIALDFVELRLLWKYKRSLELP</sequence>
<dbReference type="EMBL" id="JARK01001558">
    <property type="protein sequence ID" value="EYB90263.1"/>
    <property type="molecule type" value="Genomic_DNA"/>
</dbReference>
<dbReference type="OrthoDB" id="5851052at2759"/>
<accession>A0A016SHT4</accession>
<keyword evidence="3" id="KW-1185">Reference proteome</keyword>
<proteinExistence type="predicted"/>
<dbReference type="InterPro" id="IPR041679">
    <property type="entry name" value="DNA2/NAM7-like_C"/>
</dbReference>
<feature type="domain" description="DNA2/NAM7 helicase-like C-terminal" evidence="1">
    <location>
        <begin position="11"/>
        <end position="103"/>
    </location>
</feature>
<evidence type="ECO:0000313" key="2">
    <source>
        <dbReference type="EMBL" id="EYB90263.1"/>
    </source>
</evidence>
<dbReference type="PANTHER" id="PTHR10887">
    <property type="entry name" value="DNA2/NAM7 HELICASE FAMILY"/>
    <property type="match status" value="1"/>
</dbReference>
<dbReference type="Pfam" id="PF13087">
    <property type="entry name" value="AAA_12"/>
    <property type="match status" value="1"/>
</dbReference>
<dbReference type="InterPro" id="IPR047187">
    <property type="entry name" value="SF1_C_Upf1"/>
</dbReference>